<dbReference type="PANTHER" id="PTHR23024:SF24">
    <property type="entry name" value="ALPHA_BETA HYDROLASE FOLD-3 DOMAIN-CONTAINING PROTEIN"/>
    <property type="match status" value="1"/>
</dbReference>
<dbReference type="Gene3D" id="3.40.50.1820">
    <property type="entry name" value="alpha/beta hydrolase"/>
    <property type="match status" value="1"/>
</dbReference>
<dbReference type="InterPro" id="IPR029058">
    <property type="entry name" value="AB_hydrolase_fold"/>
</dbReference>
<dbReference type="EMBL" id="NAJM01000006">
    <property type="protein sequence ID" value="RVX73937.1"/>
    <property type="molecule type" value="Genomic_DNA"/>
</dbReference>
<protein>
    <recommendedName>
        <fullName evidence="1">Alpha/beta hydrolase fold-3 domain-containing protein</fullName>
    </recommendedName>
</protein>
<comment type="caution">
    <text evidence="2">The sequence shown here is derived from an EMBL/GenBank/DDBJ whole genome shotgun (WGS) entry which is preliminary data.</text>
</comment>
<feature type="domain" description="Alpha/beta hydrolase fold-3" evidence="1">
    <location>
        <begin position="71"/>
        <end position="302"/>
    </location>
</feature>
<dbReference type="OrthoDB" id="408631at2759"/>
<reference evidence="2 3" key="1">
    <citation type="submission" date="2017-03" db="EMBL/GenBank/DDBJ databases">
        <title>Genomes of endolithic fungi from Antarctica.</title>
        <authorList>
            <person name="Coleine C."/>
            <person name="Masonjones S."/>
            <person name="Stajich J.E."/>
        </authorList>
    </citation>
    <scope>NUCLEOTIDE SEQUENCE [LARGE SCALE GENOMIC DNA]</scope>
    <source>
        <strain evidence="2 3">CCFEE 6314</strain>
    </source>
</reference>
<proteinExistence type="predicted"/>
<dbReference type="InterPro" id="IPR050466">
    <property type="entry name" value="Carboxylest/Gibb_receptor"/>
</dbReference>
<name>A0A438NDS6_EXOME</name>
<sequence>MDAPDRTGNLDAVTARKARADLETHGLSLLPPKSSSLIERTVTIPILTAYSPNAKIIHLAAPTASPRPLIVLFYSGGFSVGTIHQLTEPARTFAQRFNAVVVLGEYRMVPEVRWPVPWKDVWELLEYLSRHANGSKFGHAELDLSKGGGFVVGGISAGASIATACAEIDALGLAEREGVTALASRITGLMSNVPFLVVPDILPQQFRSIWTAWKEMEHVAGFNTKALQQVIEGIQCTDYHSCWFSPVTELASSKEVLKCHPRVYVSACQRDPLRDDGKVFCALLQQRGVEAKMDIFPDDGHNGWSVIPWPRNSTNPSFEEAYLAGMEWLLHR</sequence>
<dbReference type="InterPro" id="IPR013094">
    <property type="entry name" value="AB_hydrolase_3"/>
</dbReference>
<dbReference type="Proteomes" id="UP000288859">
    <property type="component" value="Unassembled WGS sequence"/>
</dbReference>
<evidence type="ECO:0000313" key="3">
    <source>
        <dbReference type="Proteomes" id="UP000288859"/>
    </source>
</evidence>
<evidence type="ECO:0000259" key="1">
    <source>
        <dbReference type="Pfam" id="PF07859"/>
    </source>
</evidence>
<evidence type="ECO:0000313" key="2">
    <source>
        <dbReference type="EMBL" id="RVX73937.1"/>
    </source>
</evidence>
<organism evidence="2 3">
    <name type="scientific">Exophiala mesophila</name>
    <name type="common">Black yeast-like fungus</name>
    <dbReference type="NCBI Taxonomy" id="212818"/>
    <lineage>
        <taxon>Eukaryota</taxon>
        <taxon>Fungi</taxon>
        <taxon>Dikarya</taxon>
        <taxon>Ascomycota</taxon>
        <taxon>Pezizomycotina</taxon>
        <taxon>Eurotiomycetes</taxon>
        <taxon>Chaetothyriomycetidae</taxon>
        <taxon>Chaetothyriales</taxon>
        <taxon>Herpotrichiellaceae</taxon>
        <taxon>Exophiala</taxon>
    </lineage>
</organism>
<accession>A0A438NDS6</accession>
<dbReference type="PANTHER" id="PTHR23024">
    <property type="entry name" value="ARYLACETAMIDE DEACETYLASE"/>
    <property type="match status" value="1"/>
</dbReference>
<dbReference type="Pfam" id="PF07859">
    <property type="entry name" value="Abhydrolase_3"/>
    <property type="match status" value="1"/>
</dbReference>
<dbReference type="SUPFAM" id="SSF53474">
    <property type="entry name" value="alpha/beta-Hydrolases"/>
    <property type="match status" value="1"/>
</dbReference>
<dbReference type="AlphaFoldDB" id="A0A438NDS6"/>
<gene>
    <name evidence="2" type="ORF">B0A52_02827</name>
</gene>
<dbReference type="GO" id="GO:0016787">
    <property type="term" value="F:hydrolase activity"/>
    <property type="evidence" value="ECO:0007669"/>
    <property type="project" value="InterPro"/>
</dbReference>